<dbReference type="GO" id="GO:0005686">
    <property type="term" value="C:U2 snRNP"/>
    <property type="evidence" value="ECO:0007669"/>
    <property type="project" value="EnsemblFungi"/>
</dbReference>
<dbReference type="GeneID" id="18872082"/>
<dbReference type="PANTHER" id="PTHR19411:SF0">
    <property type="entry name" value="PROTEIN BUD31 HOMOLOG"/>
    <property type="match status" value="1"/>
</dbReference>
<dbReference type="InParanoid" id="G3AS44"/>
<evidence type="ECO:0000256" key="2">
    <source>
        <dbReference type="ARBA" id="ARBA00005287"/>
    </source>
</evidence>
<gene>
    <name evidence="4" type="ORF">SPAPADRAFT_56934</name>
</gene>
<dbReference type="RefSeq" id="XP_007377036.1">
    <property type="nucleotide sequence ID" value="XM_007376974.1"/>
</dbReference>
<dbReference type="GO" id="GO:0005681">
    <property type="term" value="C:spliceosomal complex"/>
    <property type="evidence" value="ECO:0007669"/>
    <property type="project" value="TreeGrafter"/>
</dbReference>
<comment type="similarity">
    <text evidence="2">Belongs to the BUD31 (G10) family.</text>
</comment>
<dbReference type="InterPro" id="IPR001748">
    <property type="entry name" value="BUD31"/>
</dbReference>
<name>G3AS44_SPAPN</name>
<keyword evidence="3" id="KW-0539">Nucleus</keyword>
<accession>G3AS44</accession>
<dbReference type="AlphaFoldDB" id="G3AS44"/>
<dbReference type="KEGG" id="spaa:SPAPADRAFT_56934"/>
<dbReference type="PANTHER" id="PTHR19411">
    <property type="entry name" value="PROTEIN BUD31-RELATED"/>
    <property type="match status" value="1"/>
</dbReference>
<dbReference type="GO" id="GO:0000974">
    <property type="term" value="C:Prp19 complex"/>
    <property type="evidence" value="ECO:0007669"/>
    <property type="project" value="EnsemblFungi"/>
</dbReference>
<dbReference type="EMBL" id="GL996504">
    <property type="protein sequence ID" value="EGW31003.1"/>
    <property type="molecule type" value="Genomic_DNA"/>
</dbReference>
<dbReference type="eggNOG" id="KOG3404">
    <property type="taxonomic scope" value="Eukaryota"/>
</dbReference>
<comment type="subcellular location">
    <subcellularLocation>
        <location evidence="1">Nucleus</location>
    </subcellularLocation>
</comment>
<reference evidence="4 5" key="1">
    <citation type="journal article" date="2011" name="Proc. Natl. Acad. Sci. U.S.A.">
        <title>Comparative genomics of xylose-fermenting fungi for enhanced biofuel production.</title>
        <authorList>
            <person name="Wohlbach D.J."/>
            <person name="Kuo A."/>
            <person name="Sato T.K."/>
            <person name="Potts K.M."/>
            <person name="Salamov A.A."/>
            <person name="LaButti K.M."/>
            <person name="Sun H."/>
            <person name="Clum A."/>
            <person name="Pangilinan J.L."/>
            <person name="Lindquist E.A."/>
            <person name="Lucas S."/>
            <person name="Lapidus A."/>
            <person name="Jin M."/>
            <person name="Gunawan C."/>
            <person name="Balan V."/>
            <person name="Dale B.E."/>
            <person name="Jeffries T.W."/>
            <person name="Zinkel R."/>
            <person name="Barry K.W."/>
            <person name="Grigoriev I.V."/>
            <person name="Gasch A.P."/>
        </authorList>
    </citation>
    <scope>NUCLEOTIDE SEQUENCE [LARGE SCALE GENOMIC DNA]</scope>
    <source>
        <strain evidence="5">NRRL Y-27907 / 11-Y1</strain>
    </source>
</reference>
<organism evidence="5">
    <name type="scientific">Spathaspora passalidarum (strain NRRL Y-27907 / 11-Y1)</name>
    <dbReference type="NCBI Taxonomy" id="619300"/>
    <lineage>
        <taxon>Eukaryota</taxon>
        <taxon>Fungi</taxon>
        <taxon>Dikarya</taxon>
        <taxon>Ascomycota</taxon>
        <taxon>Saccharomycotina</taxon>
        <taxon>Pichiomycetes</taxon>
        <taxon>Debaryomycetaceae</taxon>
        <taxon>Spathaspora</taxon>
    </lineage>
</organism>
<dbReference type="GO" id="GO:0000398">
    <property type="term" value="P:mRNA splicing, via spliceosome"/>
    <property type="evidence" value="ECO:0007669"/>
    <property type="project" value="EnsemblFungi"/>
</dbReference>
<dbReference type="PRINTS" id="PR00322">
    <property type="entry name" value="G10"/>
</dbReference>
<evidence type="ECO:0000256" key="3">
    <source>
        <dbReference type="ARBA" id="ARBA00023242"/>
    </source>
</evidence>
<dbReference type="STRING" id="619300.G3AS44"/>
<dbReference type="FunCoup" id="G3AS44">
    <property type="interactions" value="913"/>
</dbReference>
<keyword evidence="5" id="KW-1185">Reference proteome</keyword>
<dbReference type="Proteomes" id="UP000000709">
    <property type="component" value="Unassembled WGS sequence"/>
</dbReference>
<protein>
    <recommendedName>
        <fullName evidence="6">G10 protein</fullName>
    </recommendedName>
</protein>
<dbReference type="OrthoDB" id="277109at2759"/>
<sequence length="149" mass="17179">MPKIKKVKKNAPPPAGYSKLEPTLTKYQAKLKQAQKVDTTTNKHASLWKIYQIDHQISRYVYDMYVNKRISRELYDWLLLQSYVNKDLIAKWKKPGYEKLCCVSCIMEKNHGGTCICRVPKVKLLENDNEDKVKTECITCGCKGCASTD</sequence>
<evidence type="ECO:0000313" key="4">
    <source>
        <dbReference type="EMBL" id="EGW31003.1"/>
    </source>
</evidence>
<evidence type="ECO:0000313" key="5">
    <source>
        <dbReference type="Proteomes" id="UP000000709"/>
    </source>
</evidence>
<dbReference type="HOGENOM" id="CLU_087132_1_1_1"/>
<evidence type="ECO:0008006" key="6">
    <source>
        <dbReference type="Google" id="ProtNLM"/>
    </source>
</evidence>
<dbReference type="Pfam" id="PF01125">
    <property type="entry name" value="BUD31"/>
    <property type="match status" value="1"/>
</dbReference>
<proteinExistence type="inferred from homology"/>
<dbReference type="OMA" id="FGTSCIC"/>
<evidence type="ECO:0000256" key="1">
    <source>
        <dbReference type="ARBA" id="ARBA00004123"/>
    </source>
</evidence>